<reference evidence="3" key="1">
    <citation type="submission" date="2015-11" db="EMBL/GenBank/DDBJ databases">
        <title>Complete genome sequence of a polyethylene glycol-degrading strain Sphingopyxis terrae strain 203-1 (NBRC 15098).</title>
        <authorList>
            <person name="Yoshiyuki O."/>
            <person name="Shouta N."/>
            <person name="Nagata Y."/>
            <person name="Numata M."/>
            <person name="Tsuchikane K."/>
            <person name="Hosoyama A."/>
            <person name="Yamazoe A."/>
            <person name="Tsuda M."/>
            <person name="Fujita N."/>
            <person name="Kawai F."/>
        </authorList>
    </citation>
    <scope>NUCLEOTIDE SEQUENCE [LARGE SCALE GENOMIC DNA]</scope>
    <source>
        <strain evidence="3">203-1</strain>
    </source>
</reference>
<protein>
    <submittedName>
        <fullName evidence="2">Uncharacterized protein</fullName>
    </submittedName>
</protein>
<gene>
    <name evidence="2" type="ORF">AOA14_05150</name>
</gene>
<keyword evidence="1" id="KW-0472">Membrane</keyword>
<name>A0A142VW88_9SPHN</name>
<feature type="transmembrane region" description="Helical" evidence="1">
    <location>
        <begin position="20"/>
        <end position="44"/>
    </location>
</feature>
<keyword evidence="1" id="KW-1133">Transmembrane helix</keyword>
<organism evidence="2 3">
    <name type="scientific">Sphingopyxis terrae subsp. terrae NBRC 15098</name>
    <dbReference type="NCBI Taxonomy" id="1219058"/>
    <lineage>
        <taxon>Bacteria</taxon>
        <taxon>Pseudomonadati</taxon>
        <taxon>Pseudomonadota</taxon>
        <taxon>Alphaproteobacteria</taxon>
        <taxon>Sphingomonadales</taxon>
        <taxon>Sphingomonadaceae</taxon>
        <taxon>Sphingopyxis</taxon>
    </lineage>
</organism>
<dbReference type="KEGG" id="ster:AOA14_05150"/>
<keyword evidence="1" id="KW-0812">Transmembrane</keyword>
<accession>A0A142VW88</accession>
<dbReference type="AlphaFoldDB" id="A0A142VW88"/>
<sequence>MARNKFPAVMLYALTLQWHWVPFLYGVSVPGQISAIIFGALWLIAATVTYRQAVTLPNFVAAFIVLYAVDISVTLWIFSADVGTHARDVPIEWQLLLGLIQSSMFAAALALPIFVRLIRRV</sequence>
<dbReference type="STRING" id="1219058.AOA14_05150"/>
<evidence type="ECO:0000313" key="3">
    <source>
        <dbReference type="Proteomes" id="UP000076234"/>
    </source>
</evidence>
<feature type="transmembrane region" description="Helical" evidence="1">
    <location>
        <begin position="98"/>
        <end position="118"/>
    </location>
</feature>
<evidence type="ECO:0000313" key="2">
    <source>
        <dbReference type="EMBL" id="AMU93989.1"/>
    </source>
</evidence>
<dbReference type="RefSeq" id="WP_202988397.1">
    <property type="nucleotide sequence ID" value="NZ_CP013342.1"/>
</dbReference>
<evidence type="ECO:0000256" key="1">
    <source>
        <dbReference type="SAM" id="Phobius"/>
    </source>
</evidence>
<dbReference type="Proteomes" id="UP000076234">
    <property type="component" value="Chromosome"/>
</dbReference>
<dbReference type="EMBL" id="CP013342">
    <property type="protein sequence ID" value="AMU93989.1"/>
    <property type="molecule type" value="Genomic_DNA"/>
</dbReference>
<proteinExistence type="predicted"/>
<feature type="transmembrane region" description="Helical" evidence="1">
    <location>
        <begin position="56"/>
        <end position="78"/>
    </location>
</feature>
<reference evidence="2 3" key="2">
    <citation type="journal article" date="2016" name="Genome Announc.">
        <title>Complete Genome Sequence of Sphingopyxis terrae Strain 203-1 (NBRC 111660), a Polyethylene Glycol Degrader.</title>
        <authorList>
            <person name="Ohtsubo Y."/>
            <person name="Nonoyama S."/>
            <person name="Nagata Y."/>
            <person name="Numata M."/>
            <person name="Tsuchikane K."/>
            <person name="Hosoyama A."/>
            <person name="Yamazoe A."/>
            <person name="Tsuda M."/>
            <person name="Fujita N."/>
            <person name="Kawai F."/>
        </authorList>
    </citation>
    <scope>NUCLEOTIDE SEQUENCE [LARGE SCALE GENOMIC DNA]</scope>
    <source>
        <strain evidence="2 3">203-1</strain>
    </source>
</reference>